<gene>
    <name evidence="3" type="ORF">PSQ19_17685</name>
</gene>
<dbReference type="Gene3D" id="2.60.40.1180">
    <property type="entry name" value="Golgi alpha-mannosidase II"/>
    <property type="match status" value="1"/>
</dbReference>
<dbReference type="Proteomes" id="UP001220530">
    <property type="component" value="Chromosome"/>
</dbReference>
<dbReference type="PANTHER" id="PTHR10357">
    <property type="entry name" value="ALPHA-AMYLASE FAMILY MEMBER"/>
    <property type="match status" value="1"/>
</dbReference>
<evidence type="ECO:0000313" key="4">
    <source>
        <dbReference type="Proteomes" id="UP001220530"/>
    </source>
</evidence>
<dbReference type="InterPro" id="IPR045857">
    <property type="entry name" value="O16G_dom_2"/>
</dbReference>
<sequence>MQEWWRGGVIYQVYPRSFQDSDGDGVGDLPGIMSRLDHIASLGVDCLWLSPIFESPQADMGYDVSNYTDIDRLFGSIEDFDSLIARAHSLGLKVIVDQVLSHSSDHHPWFTESKLSRTNARADWYIWADPLEDGSPPNNWPSVFGGRAWEWNSTRRQYYMHNFLAAQPDLNFHNPAVQDAVLDVMRFWLERGIDGFRFDTVNYFFHDEMLRSNPPARRPEHLPYAVNPYDMQEHVYSKSRPENVVFLTRVRALLDEFPGTTSVGEVGDSHQAVELMAEYTSGGDKLHMCYSFEFLGEEYTASHFRTRIESFFNASGDGWPCWSFSNHDVRRHITRWAPFSQHPVELGQQAAALLMSLKGSVCLYQGEELGLPEADINFEELTDPPGIRFWPEYKGRDGCRTPMPWEKGDAPNGFTTGKPWLPVKANHALLSVAAQSQDPASMLNFYRQILAWRRRQPALVTGDIEFFDTAEPVLAFRRTIGDTAIICLFNLSAQSLDLTLGGLDNAIEPDPVSRRATLKDQILTLGANGFGFIETPAAETISVQFA</sequence>
<accession>A0ABY7YMI2</accession>
<dbReference type="InterPro" id="IPR006047">
    <property type="entry name" value="GH13_cat_dom"/>
</dbReference>
<name>A0ABY7YMI2_9HYPH</name>
<feature type="domain" description="Glycosyl hydrolase family 13 catalytic" evidence="2">
    <location>
        <begin position="12"/>
        <end position="400"/>
    </location>
</feature>
<dbReference type="InterPro" id="IPR013780">
    <property type="entry name" value="Glyco_hydro_b"/>
</dbReference>
<evidence type="ECO:0000256" key="1">
    <source>
        <dbReference type="ARBA" id="ARBA00008061"/>
    </source>
</evidence>
<dbReference type="Pfam" id="PF00128">
    <property type="entry name" value="Alpha-amylase"/>
    <property type="match status" value="1"/>
</dbReference>
<reference evidence="3 4" key="1">
    <citation type="submission" date="2023-02" db="EMBL/GenBank/DDBJ databases">
        <title>Devosia algicola sp. nov., isolated from the phycosphere of marine algae.</title>
        <authorList>
            <person name="Kim J.M."/>
            <person name="Lee J.K."/>
            <person name="Choi B.J."/>
            <person name="Bayburt H."/>
            <person name="Jeon C.O."/>
        </authorList>
    </citation>
    <scope>NUCLEOTIDE SEQUENCE [LARGE SCALE GENOMIC DNA]</scope>
    <source>
        <strain evidence="3 4">G20-9</strain>
    </source>
</reference>
<dbReference type="InterPro" id="IPR017853">
    <property type="entry name" value="GH"/>
</dbReference>
<comment type="similarity">
    <text evidence="1">Belongs to the glycosyl hydrolase 13 family.</text>
</comment>
<evidence type="ECO:0000313" key="3">
    <source>
        <dbReference type="EMBL" id="WDR02419.1"/>
    </source>
</evidence>
<keyword evidence="4" id="KW-1185">Reference proteome</keyword>
<dbReference type="RefSeq" id="WP_282218824.1">
    <property type="nucleotide sequence ID" value="NZ_CP118246.1"/>
</dbReference>
<evidence type="ECO:0000259" key="2">
    <source>
        <dbReference type="SMART" id="SM00642"/>
    </source>
</evidence>
<dbReference type="Gene3D" id="3.20.20.80">
    <property type="entry name" value="Glycosidases"/>
    <property type="match status" value="2"/>
</dbReference>
<dbReference type="Gene3D" id="3.90.400.10">
    <property type="entry name" value="Oligo-1,6-glucosidase, Domain 2"/>
    <property type="match status" value="1"/>
</dbReference>
<proteinExistence type="inferred from homology"/>
<dbReference type="CDD" id="cd11330">
    <property type="entry name" value="AmyAc_OligoGlu"/>
    <property type="match status" value="1"/>
</dbReference>
<dbReference type="SUPFAM" id="SSF51445">
    <property type="entry name" value="(Trans)glycosidases"/>
    <property type="match status" value="1"/>
</dbReference>
<dbReference type="EMBL" id="CP118246">
    <property type="protein sequence ID" value="WDR02419.1"/>
    <property type="molecule type" value="Genomic_DNA"/>
</dbReference>
<dbReference type="PANTHER" id="PTHR10357:SF179">
    <property type="entry name" value="NEUTRAL AND BASIC AMINO ACID TRANSPORT PROTEIN RBAT"/>
    <property type="match status" value="1"/>
</dbReference>
<dbReference type="SMART" id="SM00642">
    <property type="entry name" value="Aamy"/>
    <property type="match status" value="1"/>
</dbReference>
<protein>
    <submittedName>
        <fullName evidence="3">Alpha glucosidase</fullName>
    </submittedName>
</protein>
<organism evidence="3 4">
    <name type="scientific">Devosia algicola</name>
    <dbReference type="NCBI Taxonomy" id="3026418"/>
    <lineage>
        <taxon>Bacteria</taxon>
        <taxon>Pseudomonadati</taxon>
        <taxon>Pseudomonadota</taxon>
        <taxon>Alphaproteobacteria</taxon>
        <taxon>Hyphomicrobiales</taxon>
        <taxon>Devosiaceae</taxon>
        <taxon>Devosia</taxon>
    </lineage>
</organism>
<dbReference type="SUPFAM" id="SSF51011">
    <property type="entry name" value="Glycosyl hydrolase domain"/>
    <property type="match status" value="1"/>
</dbReference>